<keyword evidence="4" id="KW-0206">Cytoskeleton</keyword>
<evidence type="ECO:0000256" key="3">
    <source>
        <dbReference type="ARBA" id="ARBA00023175"/>
    </source>
</evidence>
<evidence type="ECO:0000256" key="2">
    <source>
        <dbReference type="ARBA" id="ARBA00022490"/>
    </source>
</evidence>
<reference evidence="8" key="1">
    <citation type="submission" date="2017-02" db="EMBL/GenBank/DDBJ databases">
        <authorList>
            <person name="Varghese N."/>
            <person name="Submissions S."/>
        </authorList>
    </citation>
    <scope>NUCLEOTIDE SEQUENCE [LARGE SCALE GENOMIC DNA]</scope>
    <source>
        <strain evidence="8">R11H</strain>
    </source>
</reference>
<comment type="subcellular location">
    <subcellularLocation>
        <location evidence="1">Cytoplasm</location>
        <location evidence="1">Cytoskeleton</location>
    </subcellularLocation>
</comment>
<dbReference type="Proteomes" id="UP000190044">
    <property type="component" value="Unassembled WGS sequence"/>
</dbReference>
<feature type="coiled-coil region" evidence="5">
    <location>
        <begin position="372"/>
        <end position="428"/>
    </location>
</feature>
<evidence type="ECO:0000256" key="4">
    <source>
        <dbReference type="ARBA" id="ARBA00023212"/>
    </source>
</evidence>
<keyword evidence="3" id="KW-0505">Motor protein</keyword>
<evidence type="ECO:0000313" key="8">
    <source>
        <dbReference type="Proteomes" id="UP000190044"/>
    </source>
</evidence>
<dbReference type="InterPro" id="IPR047149">
    <property type="entry name" value="KIF11-like"/>
</dbReference>
<evidence type="ECO:0008006" key="9">
    <source>
        <dbReference type="Google" id="ProtNLM"/>
    </source>
</evidence>
<dbReference type="EMBL" id="FUYP01000023">
    <property type="protein sequence ID" value="SKB85106.1"/>
    <property type="molecule type" value="Genomic_DNA"/>
</dbReference>
<dbReference type="PANTHER" id="PTHR47970:SF12">
    <property type="entry name" value="KINESIN FAMILY MEMBER 11"/>
    <property type="match status" value="1"/>
</dbReference>
<dbReference type="GO" id="GO:0008574">
    <property type="term" value="F:plus-end-directed microtubule motor activity"/>
    <property type="evidence" value="ECO:0007669"/>
    <property type="project" value="TreeGrafter"/>
</dbReference>
<dbReference type="RefSeq" id="WP_079639592.1">
    <property type="nucleotide sequence ID" value="NZ_FUYP01000023.1"/>
</dbReference>
<dbReference type="GO" id="GO:0005876">
    <property type="term" value="C:spindle microtubule"/>
    <property type="evidence" value="ECO:0007669"/>
    <property type="project" value="TreeGrafter"/>
</dbReference>
<evidence type="ECO:0000256" key="1">
    <source>
        <dbReference type="ARBA" id="ARBA00004245"/>
    </source>
</evidence>
<evidence type="ECO:0000313" key="7">
    <source>
        <dbReference type="EMBL" id="SKB85106.1"/>
    </source>
</evidence>
<name>A0A1T5EMJ1_9SPHN</name>
<dbReference type="GO" id="GO:0072686">
    <property type="term" value="C:mitotic spindle"/>
    <property type="evidence" value="ECO:0007669"/>
    <property type="project" value="TreeGrafter"/>
</dbReference>
<feature type="region of interest" description="Disordered" evidence="6">
    <location>
        <begin position="524"/>
        <end position="544"/>
    </location>
</feature>
<keyword evidence="8" id="KW-1185">Reference proteome</keyword>
<accession>A0A1T5EMJ1</accession>
<evidence type="ECO:0000256" key="6">
    <source>
        <dbReference type="SAM" id="MobiDB-lite"/>
    </source>
</evidence>
<dbReference type="OrthoDB" id="79849at2"/>
<proteinExistence type="predicted"/>
<dbReference type="PANTHER" id="PTHR47970">
    <property type="entry name" value="KINESIN-LIKE PROTEIN KIF11"/>
    <property type="match status" value="1"/>
</dbReference>
<evidence type="ECO:0000256" key="5">
    <source>
        <dbReference type="SAM" id="Coils"/>
    </source>
</evidence>
<keyword evidence="5" id="KW-0175">Coiled coil</keyword>
<keyword evidence="2" id="KW-0963">Cytoplasm</keyword>
<sequence length="1409" mass="151870">MAKANEFPAFLSVDFDAGTGFRDFVMGAERAGNAVRRQFEDDMGEIQRVINKALSKGVQGGRLDLGVSSLKQAQAEARLYGDALTTTLRSAQLLAKETGDNSTETRQWIVALEAASRAQDENRRAIDAEIATYTRLQAAMDAASDANSRLAQSYRATFAEAARMAQLEVANSRFGASIAPALSSRATDNGAGYRELEKAAQAADQYERQLSELRQQVNPLAFEQARVNKELEFAAVAFQRGDINADQFAARTQQLNASLSRMRGGFRDTRQGMVQVGQQMQDVAISFLSGQRAGTVLAQQLPQLAFAASTFGGKIGQVATTLSGPWGLALVGASFLAGRFIDKLTDADEATKKTGKAVETFADLLDREKHSLEEVNEALNDYYKAKERAREIDIQSAGLAAQRISDNLKEAISIRQVLAAQLESLTEEALRARGAGGEGAGMAIVTAGSVIQSRIEENNAELAKLTQQAGDAVIDVAEQIATIQSDNAAKIKAGFAILRKEARESIKDVSALAARLTELNKSEKAALDADRASRRTPRSTDARDASLGDMIALINQLFPGARITSTTGGRHVKGSDHYAGRAIDFVPGGGVGQYSTAEVEQILEDAGVDIRRNRQGVKQIFGPGRPASKPGDHNDHFHFAFEGKAPDPERVLQAQERAAEKLRNQIERTVESVARLRGNFDEAPRDIDRAAAAVMDLDQAIADIDRKLKAGGLTDAQREVLKATRQSAVETRDEIIPDFLRRPFTREIKDQRELIDGQNLLLQGRRGEYEVLQDTIDLARVLGAESLKELGTQVQKRGITEDQLDIYYRQTAELRRQSTELQMQNERQQKLLSVVDDVSDSLRRGIYNLLDGRGLGAAKGLLNDLYETQKRAATEDIFTHIFGDHFERQKLKILGLDQVDETGKAMAQAMAATISPIDELGKAAGDAADVLAQIAANDNGGLVSDLRTQQAVADQVQGAIAGSEIVVTAQKSVQREFNDALNTLSKDLFGEKFADQLGNVMSTVLKGAAFGEASSGILRSLGIKQSKTGAQIGGAIGNTFFGPVGGAVGGIIGGTIGGFFKKTPKGSATITGFDNDVGYSGSKKLREGVTALGNSVQSTLNNIVDALGGDFGNFAVSIGQRKKKFVVDPTGRGRTKGAGVQKYASEEEATMAAIRDAILDGAVKGIREGAQRLLRAGKDLDKQLQKAVDFQNVFQRLKEHDDPVGAALDTLDREFERLKDIFKEAGASAAEYADLERLYGIERAEAIKEASERVTASLKSLYDELTVGDNGRSLRDRLSAAQAAYDPLKARVLAGDKTAYDDFASAAQSLLEIQRQFSGSQTPYFDLLDEITRVTKERIDAESHVASIAENRDTPFSSSGKATGAVPDNSAVVGAIGETNDILRNIGRMIASGSGTQFGGRLFATEPFF</sequence>
<protein>
    <recommendedName>
        <fullName evidence="9">Bacteriophage tail tape measure N-terminal domain-containing protein</fullName>
    </recommendedName>
</protein>
<gene>
    <name evidence="7" type="ORF">SAMN06295937_102333</name>
</gene>
<organism evidence="7 8">
    <name type="scientific">Sphingopyxis flava</name>
    <dbReference type="NCBI Taxonomy" id="1507287"/>
    <lineage>
        <taxon>Bacteria</taxon>
        <taxon>Pseudomonadati</taxon>
        <taxon>Pseudomonadota</taxon>
        <taxon>Alphaproteobacteria</taxon>
        <taxon>Sphingomonadales</taxon>
        <taxon>Sphingomonadaceae</taxon>
        <taxon>Sphingopyxis</taxon>
    </lineage>
</organism>
<feature type="coiled-coil region" evidence="5">
    <location>
        <begin position="652"/>
        <end position="679"/>
    </location>
</feature>
<dbReference type="GO" id="GO:0051231">
    <property type="term" value="P:spindle elongation"/>
    <property type="evidence" value="ECO:0007669"/>
    <property type="project" value="TreeGrafter"/>
</dbReference>